<gene>
    <name evidence="4" type="ORF">ATEG_03383</name>
</gene>
<dbReference type="eggNOG" id="KOG2551">
    <property type="taxonomic scope" value="Eukaryota"/>
</dbReference>
<keyword evidence="2" id="KW-0812">Transmembrane</keyword>
<evidence type="ECO:0000313" key="4">
    <source>
        <dbReference type="EMBL" id="EAU36657.1"/>
    </source>
</evidence>
<dbReference type="EMBL" id="CH476597">
    <property type="protein sequence ID" value="EAU36657.1"/>
    <property type="molecule type" value="Genomic_DNA"/>
</dbReference>
<accession>Q0CSF1</accession>
<feature type="domain" description="Serine hydrolase" evidence="3">
    <location>
        <begin position="12"/>
        <end position="247"/>
    </location>
</feature>
<dbReference type="InterPro" id="IPR029058">
    <property type="entry name" value="AB_hydrolase_fold"/>
</dbReference>
<dbReference type="InterPro" id="IPR050593">
    <property type="entry name" value="LovG"/>
</dbReference>
<dbReference type="Proteomes" id="UP000007963">
    <property type="component" value="Unassembled WGS sequence"/>
</dbReference>
<evidence type="ECO:0000256" key="2">
    <source>
        <dbReference type="SAM" id="Phobius"/>
    </source>
</evidence>
<dbReference type="HOGENOM" id="CLU_051938_2_0_1"/>
<reference evidence="5" key="1">
    <citation type="submission" date="2005-09" db="EMBL/GenBank/DDBJ databases">
        <title>Annotation of the Aspergillus terreus NIH2624 genome.</title>
        <authorList>
            <person name="Birren B.W."/>
            <person name="Lander E.S."/>
            <person name="Galagan J.E."/>
            <person name="Nusbaum C."/>
            <person name="Devon K."/>
            <person name="Henn M."/>
            <person name="Ma L.-J."/>
            <person name="Jaffe D.B."/>
            <person name="Butler J."/>
            <person name="Alvarez P."/>
            <person name="Gnerre S."/>
            <person name="Grabherr M."/>
            <person name="Kleber M."/>
            <person name="Mauceli E.W."/>
            <person name="Brockman W."/>
            <person name="Rounsley S."/>
            <person name="Young S.K."/>
            <person name="LaButti K."/>
            <person name="Pushparaj V."/>
            <person name="DeCaprio D."/>
            <person name="Crawford M."/>
            <person name="Koehrsen M."/>
            <person name="Engels R."/>
            <person name="Montgomery P."/>
            <person name="Pearson M."/>
            <person name="Howarth C."/>
            <person name="Larson L."/>
            <person name="Luoma S."/>
            <person name="White J."/>
            <person name="Alvarado L."/>
            <person name="Kodira C.D."/>
            <person name="Zeng Q."/>
            <person name="Oleary S."/>
            <person name="Yandava C."/>
            <person name="Denning D.W."/>
            <person name="Nierman W.C."/>
            <person name="Milne T."/>
            <person name="Madden K."/>
        </authorList>
    </citation>
    <scope>NUCLEOTIDE SEQUENCE [LARGE SCALE GENOMIC DNA]</scope>
    <source>
        <strain evidence="5">NIH 2624 / FGSC A1156</strain>
    </source>
</reference>
<dbReference type="GO" id="GO:0005737">
    <property type="term" value="C:cytoplasm"/>
    <property type="evidence" value="ECO:0007669"/>
    <property type="project" value="TreeGrafter"/>
</dbReference>
<dbReference type="VEuPathDB" id="FungiDB:ATEG_03383"/>
<evidence type="ECO:0000259" key="3">
    <source>
        <dbReference type="Pfam" id="PF03959"/>
    </source>
</evidence>
<dbReference type="Pfam" id="PF03959">
    <property type="entry name" value="FSH1"/>
    <property type="match status" value="1"/>
</dbReference>
<dbReference type="AlphaFoldDB" id="Q0CSF1"/>
<keyword evidence="1" id="KW-0378">Hydrolase</keyword>
<dbReference type="RefSeq" id="XP_001212561.1">
    <property type="nucleotide sequence ID" value="XM_001212561.1"/>
</dbReference>
<dbReference type="GeneID" id="4317989"/>
<keyword evidence="2" id="KW-0472">Membrane</keyword>
<dbReference type="SUPFAM" id="SSF53474">
    <property type="entry name" value="alpha/beta-Hydrolases"/>
    <property type="match status" value="1"/>
</dbReference>
<dbReference type="GO" id="GO:0005634">
    <property type="term" value="C:nucleus"/>
    <property type="evidence" value="ECO:0007669"/>
    <property type="project" value="TreeGrafter"/>
</dbReference>
<evidence type="ECO:0000256" key="1">
    <source>
        <dbReference type="ARBA" id="ARBA00022801"/>
    </source>
</evidence>
<organism evidence="4 5">
    <name type="scientific">Aspergillus terreus (strain NIH 2624 / FGSC A1156)</name>
    <dbReference type="NCBI Taxonomy" id="341663"/>
    <lineage>
        <taxon>Eukaryota</taxon>
        <taxon>Fungi</taxon>
        <taxon>Dikarya</taxon>
        <taxon>Ascomycota</taxon>
        <taxon>Pezizomycotina</taxon>
        <taxon>Eurotiomycetes</taxon>
        <taxon>Eurotiomycetidae</taxon>
        <taxon>Eurotiales</taxon>
        <taxon>Aspergillaceae</taxon>
        <taxon>Aspergillus</taxon>
        <taxon>Aspergillus subgen. Circumdati</taxon>
    </lineage>
</organism>
<dbReference type="OMA" id="CYSGFIA"/>
<dbReference type="PANTHER" id="PTHR48070:SF6">
    <property type="entry name" value="ESTERASE OVCA2"/>
    <property type="match status" value="1"/>
</dbReference>
<sequence>MAPIKPAPPTKRKAKILMLHGNCQSGDFFQIKTKEIRERFHEALCSSLSKGQDPSFPGGVEFVYPDAPFTIPDNRPVDDVENNHSFDSLIRESYNDHNYSESHIWGYGDIHEVNFLGPESSIPFLRDVIRSDGPFIGVIGFSLGACLAIILTTLLERENSNKQTGLPKFHHPPLRFTVCFSGFRLSHPAYEAYYTHPIQTPILHIAGNYDTMIPPAETEDLLEICPNGKLVCFDGTHYVPHEEEVTKRVVEFISESLGWKHGSGIWEDWEDI</sequence>
<protein>
    <recommendedName>
        <fullName evidence="3">Serine hydrolase domain-containing protein</fullName>
    </recommendedName>
</protein>
<feature type="transmembrane region" description="Helical" evidence="2">
    <location>
        <begin position="135"/>
        <end position="155"/>
    </location>
</feature>
<dbReference type="GO" id="GO:0016787">
    <property type="term" value="F:hydrolase activity"/>
    <property type="evidence" value="ECO:0007669"/>
    <property type="project" value="UniProtKB-KW"/>
</dbReference>
<name>Q0CSF1_ASPTN</name>
<dbReference type="PANTHER" id="PTHR48070">
    <property type="entry name" value="ESTERASE OVCA2"/>
    <property type="match status" value="1"/>
</dbReference>
<proteinExistence type="predicted"/>
<evidence type="ECO:0000313" key="5">
    <source>
        <dbReference type="Proteomes" id="UP000007963"/>
    </source>
</evidence>
<dbReference type="InterPro" id="IPR005645">
    <property type="entry name" value="FSH-like_dom"/>
</dbReference>
<dbReference type="Gene3D" id="3.40.50.1820">
    <property type="entry name" value="alpha/beta hydrolase"/>
    <property type="match status" value="1"/>
</dbReference>
<dbReference type="OrthoDB" id="2094269at2759"/>
<keyword evidence="2" id="KW-1133">Transmembrane helix</keyword>